<dbReference type="Gene3D" id="1.20.910.10">
    <property type="entry name" value="Heme oxygenase-like"/>
    <property type="match status" value="1"/>
</dbReference>
<gene>
    <name evidence="1" type="ORF">Ga0123462_1392</name>
</gene>
<dbReference type="EMBL" id="CP018800">
    <property type="protein sequence ID" value="ATX82255.1"/>
    <property type="molecule type" value="Genomic_DNA"/>
</dbReference>
<accession>A0A2K8L4K2</accession>
<dbReference type="AlphaFoldDB" id="A0A2K8L4K2"/>
<dbReference type="Proteomes" id="UP000231637">
    <property type="component" value="Chromosome"/>
</dbReference>
<dbReference type="OrthoDB" id="5177824at2"/>
<evidence type="ECO:0000313" key="2">
    <source>
        <dbReference type="Proteomes" id="UP000231637"/>
    </source>
</evidence>
<keyword evidence="2" id="KW-1185">Reference proteome</keyword>
<dbReference type="InterPro" id="IPR016084">
    <property type="entry name" value="Haem_Oase-like_multi-hlx"/>
</dbReference>
<evidence type="ECO:0000313" key="1">
    <source>
        <dbReference type="EMBL" id="ATX82255.1"/>
    </source>
</evidence>
<sequence length="221" mass="24496">MAFYDDLIASTEVERNDLLSIPFIQMGAAGKLSLESYIAFLTQAYHHVKHTTPLLMATGGRLPGRLEWLRDAVAEYIEEELGHQEWILNDIEACGGDKEAVRHGTPAVATELMVAYAYDTVYRINPAGFFGMVLVLEGTSVSLATHAAGNIEKSLGLPKKAFSYLNSHGSLDVGHVDFYEKLMNRLDSDEDKKAVIHCAKVFYKLYGDIFRSLPLIPLGDK</sequence>
<organism evidence="1 2">
    <name type="scientific">Mariprofundus ferrinatatus</name>
    <dbReference type="NCBI Taxonomy" id="1921087"/>
    <lineage>
        <taxon>Bacteria</taxon>
        <taxon>Pseudomonadati</taxon>
        <taxon>Pseudomonadota</taxon>
        <taxon>Candidatius Mariprofundia</taxon>
        <taxon>Mariprofundales</taxon>
        <taxon>Mariprofundaceae</taxon>
        <taxon>Mariprofundus</taxon>
    </lineage>
</organism>
<proteinExistence type="predicted"/>
<dbReference type="KEGG" id="mfn:Ga0123462_1392"/>
<name>A0A2K8L4K2_9PROT</name>
<protein>
    <submittedName>
        <fullName evidence="1">Thiaminase</fullName>
    </submittedName>
</protein>
<dbReference type="SMART" id="SM01236">
    <property type="entry name" value="Haem_oxygenase_2"/>
    <property type="match status" value="1"/>
</dbReference>
<reference evidence="1 2" key="1">
    <citation type="submission" date="2016-12" db="EMBL/GenBank/DDBJ databases">
        <title>Isolation and genomic insights into novel planktonic Zetaproteobacteria from stratified waters of the Chesapeake Bay.</title>
        <authorList>
            <person name="McAllister S.M."/>
            <person name="Kato S."/>
            <person name="Chan C.S."/>
            <person name="Chiu B.K."/>
            <person name="Field E.K."/>
        </authorList>
    </citation>
    <scope>NUCLEOTIDE SEQUENCE [LARGE SCALE GENOMIC DNA]</scope>
    <source>
        <strain evidence="1 2">CP-8</strain>
    </source>
</reference>
<dbReference type="Pfam" id="PF14518">
    <property type="entry name" value="Haem_oxygenas_2"/>
    <property type="match status" value="1"/>
</dbReference>
<dbReference type="RefSeq" id="WP_100265626.1">
    <property type="nucleotide sequence ID" value="NZ_CP018800.1"/>
</dbReference>
<dbReference type="SUPFAM" id="SSF48613">
    <property type="entry name" value="Heme oxygenase-like"/>
    <property type="match status" value="1"/>
</dbReference>